<dbReference type="SUPFAM" id="SSF51905">
    <property type="entry name" value="FAD/NAD(P)-binding domain"/>
    <property type="match status" value="1"/>
</dbReference>
<keyword evidence="4" id="KW-1185">Reference proteome</keyword>
<dbReference type="AlphaFoldDB" id="A0A8C0F3K9"/>
<evidence type="ECO:0000313" key="4">
    <source>
        <dbReference type="Proteomes" id="UP000694567"/>
    </source>
</evidence>
<organism evidence="3 4">
    <name type="scientific">Bubo bubo</name>
    <name type="common">Eurasian eagle-owl</name>
    <name type="synonym">Strix bubo</name>
    <dbReference type="NCBI Taxonomy" id="30461"/>
    <lineage>
        <taxon>Eukaryota</taxon>
        <taxon>Metazoa</taxon>
        <taxon>Chordata</taxon>
        <taxon>Craniata</taxon>
        <taxon>Vertebrata</taxon>
        <taxon>Euteleostomi</taxon>
        <taxon>Archelosauria</taxon>
        <taxon>Archosauria</taxon>
        <taxon>Dinosauria</taxon>
        <taxon>Saurischia</taxon>
        <taxon>Theropoda</taxon>
        <taxon>Coelurosauria</taxon>
        <taxon>Aves</taxon>
        <taxon>Neognathae</taxon>
        <taxon>Neoaves</taxon>
        <taxon>Telluraves</taxon>
        <taxon>Strigiformes</taxon>
        <taxon>Strigidae</taxon>
        <taxon>Bubo</taxon>
    </lineage>
</organism>
<dbReference type="InterPro" id="IPR032151">
    <property type="entry name" value="CFAP61_N"/>
</dbReference>
<dbReference type="Pfam" id="PF16092">
    <property type="entry name" value="CFAP61_N"/>
    <property type="match status" value="1"/>
</dbReference>
<dbReference type="PANTHER" id="PTHR21178:SF8">
    <property type="entry name" value="CILIA- AND FLAGELLA-ASSOCIATED PROTEIN 61"/>
    <property type="match status" value="1"/>
</dbReference>
<dbReference type="Proteomes" id="UP000694567">
    <property type="component" value="Unplaced"/>
</dbReference>
<reference evidence="3" key="1">
    <citation type="submission" date="2025-08" db="UniProtKB">
        <authorList>
            <consortium name="Ensembl"/>
        </authorList>
    </citation>
    <scope>IDENTIFICATION</scope>
</reference>
<dbReference type="InterPro" id="IPR056299">
    <property type="entry name" value="CFAP61_dimer"/>
</dbReference>
<evidence type="ECO:0000313" key="3">
    <source>
        <dbReference type="Ensembl" id="ENSBOBP00000013772.1"/>
    </source>
</evidence>
<dbReference type="Pfam" id="PF23150">
    <property type="entry name" value="CFAP61_dimer"/>
    <property type="match status" value="1"/>
</dbReference>
<sequence length="1178" mass="134721">MTTITSSTGNTEVVSARRTESHDVSDIIGLFSHFTEAVFGRIDVMYLLEKSNLALTLCNEKNEVIAHAVFLDYPNWNITDQSDWESFLHENYINKECTPLNTLFMHLFVAKEEYAAGCSQEIVSFSVVPNRFLSFTEPDMANVFERMMSAPGSVVDRNFTLLVCPRHWYHPQLYVRKARLEDYDDLMSIWTRQSETLKETYSEYSLADLIECQDEENQAVVCEDGDTAVGFMSLCSQVNVSLFHECFDLGPFHGLCKPHPEDILKMPPKTTLVVLKHCKLFIPAQYDQKEMKLEFQRKEKEEKKSNDGAVTVSHTELPLDDVKDFKGSATLLLETEEGGAFYPVYRGASNAFCIRLFCIDEKYETRSLDFLHYAFKLFPDKDFCVILVPHHVPEFHLIQSFVRAVPFCTSKLGYELYVFHSAGLLKKRASAAFALQDGTPVHAFIAEVLDQIVGISVIRDEMDIEYIRSHYNIEDFINFHHHQQEEHGHLYHFVLNPIFHHYTKHFLKEILRLAHKSSLYYPIYPQYVEGRFQNPCAHSLTSALHYMVPVRPRRQIVYPLEELGINAPSEQVSKDQMSYSLNHINRKLVLESKASINTRIVVVGASDVGISFLETLIFCPHLKFNNLTLISIHGLPGKDLLGSKHRRFLIDSHCFNDEDYAQMSLCSWVNVVVGKMTGINRAAKHVVVSKEKKVPYDYLVLCTGQKYQVLSPTGADISKLPTNRETISKWPQRYTGKVPSNHFTLNDDQDCLKAVHWLKENVVNSEGNIIVYGNTIDIYTTVETLLSLGINGSRIHLVQPPLSSNVTCLNNSEIESAVQEALSKAGVSVYYDSILAQWNEGDDPDLITCAAFTTNTKPFKLQCSAFFSFAYRTVDYETFKAINDACLVFDGRLVIDTKFCTNDVSIRAAGPLTKYSRRYYVDEWTHSNFSSKEIGFELAASMLNIFDPTSKPFSKPPEGTDRLIPMYKGCKIKGGVLPGGYNYLCISKPEIPIHLDLELALCDHGMEIITGEARLGNYFRMHINKYSMVDSITCFSKEPFPVSNYICLYGQHERLLNDLYYRWNEGQITDLYSYFREPWSMAIYHDRFIDLKKELRQILMSEQVRKMTGECILLFRQFVSVVHFGFCSHLSPKALCFCLAISSGKPEQILYLTEGVHQVQHIVQFHYLGMLLNLPVEL</sequence>
<accession>A0A8C0F3K9</accession>
<dbReference type="PANTHER" id="PTHR21178">
    <property type="entry name" value="CILIA- AND FLAGELLA-ASSOCIATED PROTEIN 61"/>
    <property type="match status" value="1"/>
</dbReference>
<name>A0A8C0F3K9_BUBBB</name>
<proteinExistence type="predicted"/>
<dbReference type="InterPro" id="IPR038884">
    <property type="entry name" value="CFAP61"/>
</dbReference>
<evidence type="ECO:0000259" key="1">
    <source>
        <dbReference type="Pfam" id="PF16092"/>
    </source>
</evidence>
<evidence type="ECO:0000259" key="2">
    <source>
        <dbReference type="Pfam" id="PF23150"/>
    </source>
</evidence>
<protein>
    <submittedName>
        <fullName evidence="3">Cilia and flagella associated protein 61</fullName>
    </submittedName>
</protein>
<dbReference type="Ensembl" id="ENSBOBT00000014098.1">
    <property type="protein sequence ID" value="ENSBOBP00000013772.1"/>
    <property type="gene ID" value="ENSBOBG00000008669.1"/>
</dbReference>
<reference evidence="3" key="2">
    <citation type="submission" date="2025-09" db="UniProtKB">
        <authorList>
            <consortium name="Ensembl"/>
        </authorList>
    </citation>
    <scope>IDENTIFICATION</scope>
</reference>
<dbReference type="Gene3D" id="3.50.50.60">
    <property type="entry name" value="FAD/NAD(P)-binding domain"/>
    <property type="match status" value="2"/>
</dbReference>
<dbReference type="InterPro" id="IPR036188">
    <property type="entry name" value="FAD/NAD-bd_sf"/>
</dbReference>
<feature type="domain" description="CFAP61 dimerisation" evidence="2">
    <location>
        <begin position="965"/>
        <end position="1083"/>
    </location>
</feature>
<feature type="domain" description="Cilia- and flagella-associated protein 61 N-terminal" evidence="1">
    <location>
        <begin position="16"/>
        <end position="258"/>
    </location>
</feature>